<dbReference type="AlphaFoldDB" id="A0A1D6GNS8"/>
<accession>A0A1D6GNS8</accession>
<dbReference type="EMBL" id="CM000781">
    <property type="protein sequence ID" value="AQK64873.1"/>
    <property type="molecule type" value="Genomic_DNA"/>
</dbReference>
<dbReference type="PANTHER" id="PTHR31343">
    <property type="entry name" value="T15D22.8"/>
    <property type="match status" value="1"/>
</dbReference>
<name>A0A1D6GNS8_MAIZE</name>
<reference evidence="1" key="1">
    <citation type="submission" date="2015-12" db="EMBL/GenBank/DDBJ databases">
        <title>Update maize B73 reference genome by single molecule sequencing technologies.</title>
        <authorList>
            <consortium name="Maize Genome Sequencing Project"/>
            <person name="Ware D."/>
        </authorList>
    </citation>
    <scope>NUCLEOTIDE SEQUENCE</scope>
    <source>
        <tissue evidence="1">Seedling</tissue>
    </source>
</reference>
<sequence length="306" mass="34702">MGGQWLGEGMPPSNLQCFLDCTTPTVDTHILPKTNGRLPADAWHHAEMDSVEYFNLSDLWEQYYEWSAYGAGATVQLPGGERVVQYYVPYLSGMQLFTNKVLTASRSFGEDNGMDFWSDDEDNEKMSRSWSSTSDESLFNCDVVWPNRKRPGHLSFEFFEVGSPYGRVPFIDKVYELSQGFPGLTLLKSADLSPVSWMSVAWYVFLFVLFQGMFVAHQNYGLETMTNDCCHPVADGKQNGHMDKKSNTVSLPPFGLAAHKVHGSLWTNPMTGDHRKMDFLFSAADSWLKQLGVQHHDFNFFITHPM</sequence>
<protein>
    <submittedName>
        <fullName evidence="1">Uncharacterized protein</fullName>
    </submittedName>
</protein>
<organism evidence="1">
    <name type="scientific">Zea mays</name>
    <name type="common">Maize</name>
    <dbReference type="NCBI Taxonomy" id="4577"/>
    <lineage>
        <taxon>Eukaryota</taxon>
        <taxon>Viridiplantae</taxon>
        <taxon>Streptophyta</taxon>
        <taxon>Embryophyta</taxon>
        <taxon>Tracheophyta</taxon>
        <taxon>Spermatophyta</taxon>
        <taxon>Magnoliopsida</taxon>
        <taxon>Liliopsida</taxon>
        <taxon>Poales</taxon>
        <taxon>Poaceae</taxon>
        <taxon>PACMAD clade</taxon>
        <taxon>Panicoideae</taxon>
        <taxon>Andropogonodae</taxon>
        <taxon>Andropogoneae</taxon>
        <taxon>Tripsacinae</taxon>
        <taxon>Zea</taxon>
    </lineage>
</organism>
<gene>
    <name evidence="1" type="ORF">ZEAMMB73_Zm00001d013958</name>
</gene>
<dbReference type="InterPro" id="IPR008507">
    <property type="entry name" value="DUF789"/>
</dbReference>
<evidence type="ECO:0000313" key="1">
    <source>
        <dbReference type="EMBL" id="AQK64873.1"/>
    </source>
</evidence>
<proteinExistence type="predicted"/>
<dbReference type="PANTHER" id="PTHR31343:SF61">
    <property type="entry name" value="EXPRESSED PROTEIN"/>
    <property type="match status" value="1"/>
</dbReference>
<dbReference type="Pfam" id="PF05623">
    <property type="entry name" value="DUF789"/>
    <property type="match status" value="1"/>
</dbReference>
<dbReference type="ExpressionAtlas" id="A0A1D6GNS8">
    <property type="expression patterns" value="baseline and differential"/>
</dbReference>